<feature type="signal peptide" evidence="1">
    <location>
        <begin position="1"/>
        <end position="23"/>
    </location>
</feature>
<feature type="chain" id="PRO_5045294034" evidence="1">
    <location>
        <begin position="24"/>
        <end position="178"/>
    </location>
</feature>
<dbReference type="PROSITE" id="PS51257">
    <property type="entry name" value="PROKAR_LIPOPROTEIN"/>
    <property type="match status" value="1"/>
</dbReference>
<sequence>MLLKKTRFLPLAALALACTTAMAGDTEKKVNVIEYKTDIELISDGATTPIKIQFDGKPSEQQIEDAVAGLPPEKQEKVRELLRNLEVENDEGLKVFAFKSGEGDIEKHIEIHADEAWSSQSGSNVFVLSDGEKQAQVFKFKFEGDESDGPFHALKHLLNTADLTPTQIVELQNILSQK</sequence>
<evidence type="ECO:0000256" key="1">
    <source>
        <dbReference type="SAM" id="SignalP"/>
    </source>
</evidence>
<protein>
    <submittedName>
        <fullName evidence="2">Uncharacterized protein</fullName>
    </submittedName>
</protein>
<keyword evidence="1" id="KW-0732">Signal</keyword>
<organism evidence="2 3">
    <name type="scientific">Pseudoalteromonas spongiae</name>
    <dbReference type="NCBI Taxonomy" id="298657"/>
    <lineage>
        <taxon>Bacteria</taxon>
        <taxon>Pseudomonadati</taxon>
        <taxon>Pseudomonadota</taxon>
        <taxon>Gammaproteobacteria</taxon>
        <taxon>Alteromonadales</taxon>
        <taxon>Pseudoalteromonadaceae</taxon>
        <taxon>Pseudoalteromonas</taxon>
    </lineage>
</organism>
<accession>A0ABU8EU28</accession>
<dbReference type="EMBL" id="JBAWKS010000001">
    <property type="protein sequence ID" value="MEI4549731.1"/>
    <property type="molecule type" value="Genomic_DNA"/>
</dbReference>
<gene>
    <name evidence="2" type="ORF">WAE96_08475</name>
</gene>
<dbReference type="Proteomes" id="UP001382455">
    <property type="component" value="Unassembled WGS sequence"/>
</dbReference>
<comment type="caution">
    <text evidence="2">The sequence shown here is derived from an EMBL/GenBank/DDBJ whole genome shotgun (WGS) entry which is preliminary data.</text>
</comment>
<name>A0ABU8EU28_9GAMM</name>
<keyword evidence="3" id="KW-1185">Reference proteome</keyword>
<reference evidence="2 3" key="1">
    <citation type="submission" date="2023-12" db="EMBL/GenBank/DDBJ databases">
        <title>Friends and Foes: Symbiotic and Algicidal bacterial influence on Karenia brevis blooms.</title>
        <authorList>
            <person name="Fei C."/>
            <person name="Mohamed A.R."/>
            <person name="Booker A."/>
            <person name="Arshad M."/>
            <person name="Klass S."/>
            <person name="Ahn S."/>
            <person name="Gilbert P.M."/>
            <person name="Heil C.A."/>
            <person name="Martinez J.M."/>
            <person name="Amin S.A."/>
        </authorList>
    </citation>
    <scope>NUCLEOTIDE SEQUENCE [LARGE SCALE GENOMIC DNA]</scope>
    <source>
        <strain evidence="2 3">CE15</strain>
    </source>
</reference>
<evidence type="ECO:0000313" key="3">
    <source>
        <dbReference type="Proteomes" id="UP001382455"/>
    </source>
</evidence>
<evidence type="ECO:0000313" key="2">
    <source>
        <dbReference type="EMBL" id="MEI4549731.1"/>
    </source>
</evidence>
<dbReference type="RefSeq" id="WP_138628905.1">
    <property type="nucleotide sequence ID" value="NZ_JBAWKS010000001.1"/>
</dbReference>
<proteinExistence type="predicted"/>